<protein>
    <submittedName>
        <fullName evidence="3">Osm1 protein</fullName>
    </submittedName>
</protein>
<sequence>MTIGSSKDDIHDVSLSNIDESKEIMDNTFANKLKKHVAFKDEGQTICPTCGSTRAPPTDQSSPTPFARRETSRKVPLTTVILEQQKKQQLRARIKLMSFLSKNGFAARDVNCKKRGAFGFSRTYPLHEAVKQDQASMVRWLLHFGADPGKKDGRGRTAYDYVKKKPAHDEARGCRGLLGVSRE</sequence>
<comment type="caution">
    <text evidence="3">The sequence shown here is derived from an EMBL/GenBank/DDBJ whole genome shotgun (WGS) entry which is preliminary data.</text>
</comment>
<dbReference type="AlphaFoldDB" id="A0A812TTM5"/>
<reference evidence="3" key="1">
    <citation type="submission" date="2021-02" db="EMBL/GenBank/DDBJ databases">
        <authorList>
            <person name="Dougan E. K."/>
            <person name="Rhodes N."/>
            <person name="Thang M."/>
            <person name="Chan C."/>
        </authorList>
    </citation>
    <scope>NUCLEOTIDE SEQUENCE</scope>
</reference>
<evidence type="ECO:0000313" key="3">
    <source>
        <dbReference type="EMBL" id="CAE7541791.1"/>
    </source>
</evidence>
<dbReference type="OrthoDB" id="431270at2759"/>
<proteinExistence type="predicted"/>
<evidence type="ECO:0000256" key="1">
    <source>
        <dbReference type="PROSITE-ProRule" id="PRU00023"/>
    </source>
</evidence>
<dbReference type="Proteomes" id="UP000649617">
    <property type="component" value="Unassembled WGS sequence"/>
</dbReference>
<keyword evidence="1" id="KW-0040">ANK repeat</keyword>
<dbReference type="EMBL" id="CAJNIZ010033024">
    <property type="protein sequence ID" value="CAE7541791.1"/>
    <property type="molecule type" value="Genomic_DNA"/>
</dbReference>
<evidence type="ECO:0000313" key="4">
    <source>
        <dbReference type="Proteomes" id="UP000649617"/>
    </source>
</evidence>
<feature type="region of interest" description="Disordered" evidence="2">
    <location>
        <begin position="48"/>
        <end position="71"/>
    </location>
</feature>
<organism evidence="3 4">
    <name type="scientific">Symbiodinium pilosum</name>
    <name type="common">Dinoflagellate</name>
    <dbReference type="NCBI Taxonomy" id="2952"/>
    <lineage>
        <taxon>Eukaryota</taxon>
        <taxon>Sar</taxon>
        <taxon>Alveolata</taxon>
        <taxon>Dinophyceae</taxon>
        <taxon>Suessiales</taxon>
        <taxon>Symbiodiniaceae</taxon>
        <taxon>Symbiodinium</taxon>
    </lineage>
</organism>
<dbReference type="SUPFAM" id="SSF48403">
    <property type="entry name" value="Ankyrin repeat"/>
    <property type="match status" value="1"/>
</dbReference>
<keyword evidence="4" id="KW-1185">Reference proteome</keyword>
<dbReference type="InterPro" id="IPR036770">
    <property type="entry name" value="Ankyrin_rpt-contain_sf"/>
</dbReference>
<evidence type="ECO:0000256" key="2">
    <source>
        <dbReference type="SAM" id="MobiDB-lite"/>
    </source>
</evidence>
<accession>A0A812TTM5</accession>
<name>A0A812TTM5_SYMPI</name>
<dbReference type="PROSITE" id="PS50088">
    <property type="entry name" value="ANK_REPEAT"/>
    <property type="match status" value="1"/>
</dbReference>
<dbReference type="Gene3D" id="1.25.40.20">
    <property type="entry name" value="Ankyrin repeat-containing domain"/>
    <property type="match status" value="1"/>
</dbReference>
<dbReference type="InterPro" id="IPR002110">
    <property type="entry name" value="Ankyrin_rpt"/>
</dbReference>
<dbReference type="PROSITE" id="PS50297">
    <property type="entry name" value="ANK_REP_REGION"/>
    <property type="match status" value="1"/>
</dbReference>
<feature type="repeat" description="ANK" evidence="1">
    <location>
        <begin position="121"/>
        <end position="153"/>
    </location>
</feature>
<gene>
    <name evidence="3" type="primary">osm1</name>
    <name evidence="3" type="ORF">SPIL2461_LOCUS14343</name>
</gene>
<dbReference type="Pfam" id="PF13857">
    <property type="entry name" value="Ank_5"/>
    <property type="match status" value="1"/>
</dbReference>